<organism evidence="1 2">
    <name type="scientific">Kitasatospora phosalacinea</name>
    <dbReference type="NCBI Taxonomy" id="2065"/>
    <lineage>
        <taxon>Bacteria</taxon>
        <taxon>Bacillati</taxon>
        <taxon>Actinomycetota</taxon>
        <taxon>Actinomycetes</taxon>
        <taxon>Kitasatosporales</taxon>
        <taxon>Streptomycetaceae</taxon>
        <taxon>Kitasatospora</taxon>
    </lineage>
</organism>
<dbReference type="EMBL" id="BSRX01000047">
    <property type="protein sequence ID" value="GLW58132.1"/>
    <property type="molecule type" value="Genomic_DNA"/>
</dbReference>
<gene>
    <name evidence="1" type="ORF">Kpho01_61430</name>
</gene>
<proteinExistence type="predicted"/>
<dbReference type="OrthoDB" id="4279155at2"/>
<name>A0A9W6PNU3_9ACTN</name>
<evidence type="ECO:0000313" key="1">
    <source>
        <dbReference type="EMBL" id="GLW58132.1"/>
    </source>
</evidence>
<dbReference type="RefSeq" id="WP_033252918.1">
    <property type="nucleotide sequence ID" value="NZ_BSRX01000047.1"/>
</dbReference>
<sequence>MSEPPDPPASRRLSWEAELLVAQAQQLLADHRAAVVQDANLARLRLQDPDAERLFPSGTPFADAVTDRSLLAPLTVALGSYARLKEEQGRDDLLERLFDGVLPPGQDRGPDRP</sequence>
<comment type="caution">
    <text evidence="1">The sequence shown here is derived from an EMBL/GenBank/DDBJ whole genome shotgun (WGS) entry which is preliminary data.</text>
</comment>
<evidence type="ECO:0000313" key="2">
    <source>
        <dbReference type="Proteomes" id="UP001165143"/>
    </source>
</evidence>
<dbReference type="AlphaFoldDB" id="A0A9W6PNU3"/>
<protein>
    <submittedName>
        <fullName evidence="1">Uncharacterized protein</fullName>
    </submittedName>
</protein>
<dbReference type="Proteomes" id="UP001165143">
    <property type="component" value="Unassembled WGS sequence"/>
</dbReference>
<accession>A0A9W6PNU3</accession>
<reference evidence="1" key="1">
    <citation type="submission" date="2023-02" db="EMBL/GenBank/DDBJ databases">
        <title>Kitasatospora phosalacinea NBRC 14362.</title>
        <authorList>
            <person name="Ichikawa N."/>
            <person name="Sato H."/>
            <person name="Tonouchi N."/>
        </authorList>
    </citation>
    <scope>NUCLEOTIDE SEQUENCE</scope>
    <source>
        <strain evidence="1">NBRC 14362</strain>
    </source>
</reference>